<evidence type="ECO:0000313" key="3">
    <source>
        <dbReference type="EMBL" id="EXY91219.1"/>
    </source>
</evidence>
<gene>
    <name evidence="3" type="ORF">M125_2070</name>
</gene>
<dbReference type="InterPro" id="IPR014710">
    <property type="entry name" value="RmlC-like_jellyroll"/>
</dbReference>
<dbReference type="SUPFAM" id="SSF51182">
    <property type="entry name" value="RmlC-like cupins"/>
    <property type="match status" value="1"/>
</dbReference>
<evidence type="ECO:0000256" key="1">
    <source>
        <dbReference type="ARBA" id="ARBA00023125"/>
    </source>
</evidence>
<feature type="domain" description="AraC-type arabinose-binding/dimerisation" evidence="2">
    <location>
        <begin position="33"/>
        <end position="114"/>
    </location>
</feature>
<dbReference type="Gene3D" id="2.60.120.10">
    <property type="entry name" value="Jelly Rolls"/>
    <property type="match status" value="1"/>
</dbReference>
<dbReference type="AlphaFoldDB" id="A0A015U3C6"/>
<dbReference type="EMBL" id="JGDB01000066">
    <property type="protein sequence ID" value="EXY91219.1"/>
    <property type="molecule type" value="Genomic_DNA"/>
</dbReference>
<dbReference type="InterPro" id="IPR011051">
    <property type="entry name" value="RmlC_Cupin_sf"/>
</dbReference>
<evidence type="ECO:0000259" key="2">
    <source>
        <dbReference type="Pfam" id="PF02311"/>
    </source>
</evidence>
<dbReference type="SMR" id="A0A015U3C6"/>
<dbReference type="GO" id="GO:0006355">
    <property type="term" value="P:regulation of DNA-templated transcription"/>
    <property type="evidence" value="ECO:0007669"/>
    <property type="project" value="InterPro"/>
</dbReference>
<dbReference type="Pfam" id="PF02311">
    <property type="entry name" value="AraC_binding"/>
    <property type="match status" value="1"/>
</dbReference>
<dbReference type="InterPro" id="IPR003313">
    <property type="entry name" value="AraC-bd"/>
</dbReference>
<reference evidence="3 4" key="1">
    <citation type="submission" date="2014-02" db="EMBL/GenBank/DDBJ databases">
        <authorList>
            <person name="Sears C."/>
            <person name="Carroll K."/>
            <person name="Sack B.R."/>
            <person name="Qadri F."/>
            <person name="Myers L.L."/>
            <person name="Chung G.-T."/>
            <person name="Escheverria P."/>
            <person name="Fraser C.M."/>
            <person name="Sadzewicz L."/>
            <person name="Shefchek K.A."/>
            <person name="Tallon L."/>
            <person name="Das S.P."/>
            <person name="Daugherty S."/>
            <person name="Mongodin E.F."/>
        </authorList>
    </citation>
    <scope>NUCLEOTIDE SEQUENCE [LARGE SCALE GENOMIC DNA]</scope>
    <source>
        <strain evidence="4">3998T(B)3</strain>
    </source>
</reference>
<organism evidence="3 4">
    <name type="scientific">Bacteroides fragilis str. 3998T(B)3</name>
    <dbReference type="NCBI Taxonomy" id="1339316"/>
    <lineage>
        <taxon>Bacteria</taxon>
        <taxon>Pseudomonadati</taxon>
        <taxon>Bacteroidota</taxon>
        <taxon>Bacteroidia</taxon>
        <taxon>Bacteroidales</taxon>
        <taxon>Bacteroidaceae</taxon>
        <taxon>Bacteroides</taxon>
    </lineage>
</organism>
<comment type="caution">
    <text evidence="3">The sequence shown here is derived from an EMBL/GenBank/DDBJ whole genome shotgun (WGS) entry which is preliminary data.</text>
</comment>
<dbReference type="PATRIC" id="fig|1339316.3.peg.1997"/>
<sequence length="132" mass="15260">MDNRTEQYSLRELLESITENIKTKRLADVFRFISFHPGEMYGSHQHLRIEINYVKKGSCILHPDHESITFREGEIMIITSDISHLFEAGADGTTLMQLEFLPEIFSHFSLNATVDSNGSALLWTNRFKIKIE</sequence>
<accession>A0A015U3C6</accession>
<name>A0A015U3C6_BACFG</name>
<dbReference type="Proteomes" id="UP000020773">
    <property type="component" value="Unassembled WGS sequence"/>
</dbReference>
<protein>
    <submittedName>
        <fullName evidence="3">Cupin domain protein</fullName>
    </submittedName>
</protein>
<dbReference type="GO" id="GO:0003677">
    <property type="term" value="F:DNA binding"/>
    <property type="evidence" value="ECO:0007669"/>
    <property type="project" value="UniProtKB-KW"/>
</dbReference>
<evidence type="ECO:0000313" key="4">
    <source>
        <dbReference type="Proteomes" id="UP000020773"/>
    </source>
</evidence>
<keyword evidence="1" id="KW-0238">DNA-binding</keyword>
<proteinExistence type="predicted"/>